<dbReference type="AlphaFoldDB" id="A0A8S1UWJ3"/>
<proteinExistence type="predicted"/>
<evidence type="ECO:0000313" key="1">
    <source>
        <dbReference type="EMBL" id="CAD8167929.1"/>
    </source>
</evidence>
<gene>
    <name evidence="1" type="ORF">PPENT_87.1.T0480102</name>
</gene>
<comment type="caution">
    <text evidence="1">The sequence shown here is derived from an EMBL/GenBank/DDBJ whole genome shotgun (WGS) entry which is preliminary data.</text>
</comment>
<name>A0A8S1UWJ3_9CILI</name>
<sequence length="44" mass="5330">MVVSTNKISKFIYKLIMQYNKCTFFRKVENFQKKCTKHRLIGSQ</sequence>
<dbReference type="Proteomes" id="UP000689195">
    <property type="component" value="Unassembled WGS sequence"/>
</dbReference>
<keyword evidence="2" id="KW-1185">Reference proteome</keyword>
<protein>
    <submittedName>
        <fullName evidence="1">Uncharacterized protein</fullName>
    </submittedName>
</protein>
<evidence type="ECO:0000313" key="2">
    <source>
        <dbReference type="Proteomes" id="UP000689195"/>
    </source>
</evidence>
<accession>A0A8S1UWJ3</accession>
<organism evidence="1 2">
    <name type="scientific">Paramecium pentaurelia</name>
    <dbReference type="NCBI Taxonomy" id="43138"/>
    <lineage>
        <taxon>Eukaryota</taxon>
        <taxon>Sar</taxon>
        <taxon>Alveolata</taxon>
        <taxon>Ciliophora</taxon>
        <taxon>Intramacronucleata</taxon>
        <taxon>Oligohymenophorea</taxon>
        <taxon>Peniculida</taxon>
        <taxon>Parameciidae</taxon>
        <taxon>Paramecium</taxon>
    </lineage>
</organism>
<dbReference type="EMBL" id="CAJJDO010000048">
    <property type="protein sequence ID" value="CAD8167929.1"/>
    <property type="molecule type" value="Genomic_DNA"/>
</dbReference>
<reference evidence="1" key="1">
    <citation type="submission" date="2021-01" db="EMBL/GenBank/DDBJ databases">
        <authorList>
            <consortium name="Genoscope - CEA"/>
            <person name="William W."/>
        </authorList>
    </citation>
    <scope>NUCLEOTIDE SEQUENCE</scope>
</reference>